<evidence type="ECO:0000313" key="3">
    <source>
        <dbReference type="Proteomes" id="UP000295499"/>
    </source>
</evidence>
<dbReference type="OrthoDB" id="9762792at2"/>
<reference evidence="2 3" key="1">
    <citation type="submission" date="2019-03" db="EMBL/GenBank/DDBJ databases">
        <title>Genomic Encyclopedia of Archaeal and Bacterial Type Strains, Phase II (KMG-II): from individual species to whole genera.</title>
        <authorList>
            <person name="Goeker M."/>
        </authorList>
    </citation>
    <scope>NUCLEOTIDE SEQUENCE [LARGE SCALE GENOMIC DNA]</scope>
    <source>
        <strain evidence="2 3">DSM 19034</strain>
    </source>
</reference>
<evidence type="ECO:0000313" key="2">
    <source>
        <dbReference type="EMBL" id="TDO20003.1"/>
    </source>
</evidence>
<dbReference type="RefSeq" id="WP_133558225.1">
    <property type="nucleotide sequence ID" value="NZ_SNWM01000005.1"/>
</dbReference>
<accession>A0A4R6ICM7</accession>
<comment type="caution">
    <text evidence="2">The sequence shown here is derived from an EMBL/GenBank/DDBJ whole genome shotgun (WGS) entry which is preliminary data.</text>
</comment>
<dbReference type="EMBL" id="SNWM01000005">
    <property type="protein sequence ID" value="TDO20003.1"/>
    <property type="molecule type" value="Genomic_DNA"/>
</dbReference>
<dbReference type="InterPro" id="IPR011604">
    <property type="entry name" value="PDDEXK-like_dom_sf"/>
</dbReference>
<protein>
    <submittedName>
        <fullName evidence="2">PD-(D/E)XK nuclease superfamily protein</fullName>
    </submittedName>
</protein>
<dbReference type="SUPFAM" id="SSF52980">
    <property type="entry name" value="Restriction endonuclease-like"/>
    <property type="match status" value="1"/>
</dbReference>
<name>A0A4R6ICM7_9SPHI</name>
<dbReference type="Gene3D" id="3.90.320.10">
    <property type="match status" value="1"/>
</dbReference>
<feature type="domain" description="PD-(D/E)XK endonuclease-like" evidence="1">
    <location>
        <begin position="668"/>
        <end position="957"/>
    </location>
</feature>
<dbReference type="InterPro" id="IPR011335">
    <property type="entry name" value="Restrct_endonuc-II-like"/>
</dbReference>
<dbReference type="AlphaFoldDB" id="A0A4R6ICM7"/>
<dbReference type="Pfam" id="PF12705">
    <property type="entry name" value="PDDEXK_1"/>
    <property type="match status" value="1"/>
</dbReference>
<dbReference type="InterPro" id="IPR038726">
    <property type="entry name" value="PDDEXK_AddAB-type"/>
</dbReference>
<gene>
    <name evidence="2" type="ORF">CLV32_3760</name>
</gene>
<dbReference type="Proteomes" id="UP000295499">
    <property type="component" value="Unassembled WGS sequence"/>
</dbReference>
<dbReference type="SUPFAM" id="SSF52540">
    <property type="entry name" value="P-loop containing nucleoside triphosphate hydrolases"/>
    <property type="match status" value="1"/>
</dbReference>
<keyword evidence="3" id="KW-1185">Reference proteome</keyword>
<dbReference type="InterPro" id="IPR027417">
    <property type="entry name" value="P-loop_NTPase"/>
</dbReference>
<evidence type="ECO:0000259" key="1">
    <source>
        <dbReference type="Pfam" id="PF12705"/>
    </source>
</evidence>
<proteinExistence type="predicted"/>
<organism evidence="2 3">
    <name type="scientific">Pedobacter duraquae</name>
    <dbReference type="NCBI Taxonomy" id="425511"/>
    <lineage>
        <taxon>Bacteria</taxon>
        <taxon>Pseudomonadati</taxon>
        <taxon>Bacteroidota</taxon>
        <taxon>Sphingobacteriia</taxon>
        <taxon>Sphingobacteriales</taxon>
        <taxon>Sphingobacteriaceae</taxon>
        <taxon>Pedobacter</taxon>
    </lineage>
</organism>
<sequence>MESVNADKFLYRVAQDLLARFGHDLQEVAVVFNNKRPQIYLKKYLAEASAQPIWSPKLFTIQEFLSLGTEQIAAAQLKQFFVLFGCYNKLLKQEGQAPVSPDEFYPLAEIILADFSQVDYYLAGAAEIFGLIENITELQIQFPNFDEEQLQFMRTFWGSFSSQKQNMMQERFLALWQRMPALYVQFHQQLAKENLVTNARMYRNLATHQDADPGFIKQFKHTVFVGFNALSKAEEKLFKYWQDQELCSFYFDADAHYFSDGLQEAGHFIRRNVHAVGLINQFEKAPAKLNDPQKEIIIIQALGDIAQGKLLSVLLNGEQDSNPGAKAIILADEKLLLPALQTITDHSVNVTMGYPFEQSALFGLCDLWLTIQEALVAEPEVNYKQVISFLFNPLLNLDADLRNRLHNQIIDEKKVSFHPQELNVLGKIASITFNPFQDAFMAIRHLASVLLFAAGDDQQLRRIDTLLATQAVKALNVLNDSFEEIKSSGGADLQPRFVLRLIRRALQGLTVPFEGEPLAGLQVMGLLESRNLDFDELIILGANEGILPKISNAASFIPDNIRRAFGLPILEHQNAISAYLFYRLLHVPKKVTLVYNGITDEKSTGEESRFIKQLEFETQCRFVHQVQQNQSIESPTPLAITVEKKGEVLLGLHKYFKRNSTPKYDKKISATGFTDYNSCSLRFFYKYIAGLKEPRDLPDRIEANLIGSALHTVMESFYKPVVGKEVTAAFITERAKNLEALCEDALAQELKLNAPKKGTQPPAMQQIVLQVLEQYAMRILDNDAGIAPFQIMELENKQDYVWKYPVGDGSQPREIWLYGIIDRVDILDGKTRIVDYKTGKDQLKYKDFPALFDDEGKDQNKALLQTLFYTYVYEQVQQKQYVEPHLYTVRDFKEGTLFKEKQRGGLALKDQNLETFKGLFSEKLKEKLDELFDESVPFTQTKNLENCAYCPYKEICQR</sequence>